<evidence type="ECO:0000313" key="3">
    <source>
        <dbReference type="Proteomes" id="UP001391051"/>
    </source>
</evidence>
<organism evidence="2 3">
    <name type="scientific">Apiospora aurea</name>
    <dbReference type="NCBI Taxonomy" id="335848"/>
    <lineage>
        <taxon>Eukaryota</taxon>
        <taxon>Fungi</taxon>
        <taxon>Dikarya</taxon>
        <taxon>Ascomycota</taxon>
        <taxon>Pezizomycotina</taxon>
        <taxon>Sordariomycetes</taxon>
        <taxon>Xylariomycetidae</taxon>
        <taxon>Amphisphaeriales</taxon>
        <taxon>Apiosporaceae</taxon>
        <taxon>Apiospora</taxon>
    </lineage>
</organism>
<dbReference type="RefSeq" id="XP_066703036.1">
    <property type="nucleotide sequence ID" value="XM_066840409.1"/>
</dbReference>
<gene>
    <name evidence="2" type="ORF">PG986_004187</name>
</gene>
<evidence type="ECO:0000256" key="1">
    <source>
        <dbReference type="SAM" id="MobiDB-lite"/>
    </source>
</evidence>
<feature type="region of interest" description="Disordered" evidence="1">
    <location>
        <begin position="45"/>
        <end position="65"/>
    </location>
</feature>
<sequence length="164" mass="18540">MDLDGRLRQIPSAFLWLDAMLRELMLPIMQQLVPSTPTEIVVPSSEWDNTWKPPPAGGIPSDDEKPLTKRIRQSITLLRYQCLDQPGRQFAVKIAAIHVSSPINGYTVCAVKVIMRTRSEAQRPMQDFQSRQIAFLGYDLQAIWSPQTVAAQTHGIEWGLIQTL</sequence>
<protein>
    <submittedName>
        <fullName evidence="2">Uncharacterized protein</fullName>
    </submittedName>
</protein>
<dbReference type="Proteomes" id="UP001391051">
    <property type="component" value="Unassembled WGS sequence"/>
</dbReference>
<evidence type="ECO:0000313" key="2">
    <source>
        <dbReference type="EMBL" id="KAK7959333.1"/>
    </source>
</evidence>
<dbReference type="GeneID" id="92073471"/>
<keyword evidence="3" id="KW-1185">Reference proteome</keyword>
<name>A0ABR1QM44_9PEZI</name>
<proteinExistence type="predicted"/>
<reference evidence="2 3" key="1">
    <citation type="submission" date="2023-01" db="EMBL/GenBank/DDBJ databases">
        <title>Analysis of 21 Apiospora genomes using comparative genomics revels a genus with tremendous synthesis potential of carbohydrate active enzymes and secondary metabolites.</title>
        <authorList>
            <person name="Sorensen T."/>
        </authorList>
    </citation>
    <scope>NUCLEOTIDE SEQUENCE [LARGE SCALE GENOMIC DNA]</scope>
    <source>
        <strain evidence="2 3">CBS 24483</strain>
    </source>
</reference>
<comment type="caution">
    <text evidence="2">The sequence shown here is derived from an EMBL/GenBank/DDBJ whole genome shotgun (WGS) entry which is preliminary data.</text>
</comment>
<accession>A0ABR1QM44</accession>
<dbReference type="EMBL" id="JAQQWE010000003">
    <property type="protein sequence ID" value="KAK7959333.1"/>
    <property type="molecule type" value="Genomic_DNA"/>
</dbReference>